<dbReference type="Pfam" id="PF12706">
    <property type="entry name" value="Lactamase_B_2"/>
    <property type="match status" value="1"/>
</dbReference>
<keyword evidence="3" id="KW-0378">Hydrolase</keyword>
<dbReference type="RefSeq" id="WP_111495034.1">
    <property type="nucleotide sequence ID" value="NZ_CP031264.1"/>
</dbReference>
<dbReference type="PANTHER" id="PTHR43546:SF3">
    <property type="entry name" value="UPF0173 METAL-DEPENDENT HYDROLASE MJ1163"/>
    <property type="match status" value="1"/>
</dbReference>
<name>A0A345T100_9ACTN</name>
<evidence type="ECO:0000259" key="2">
    <source>
        <dbReference type="Pfam" id="PF12706"/>
    </source>
</evidence>
<dbReference type="GO" id="GO:0016787">
    <property type="term" value="F:hydrolase activity"/>
    <property type="evidence" value="ECO:0007669"/>
    <property type="project" value="UniProtKB-KW"/>
</dbReference>
<dbReference type="Proteomes" id="UP000249340">
    <property type="component" value="Chromosome"/>
</dbReference>
<evidence type="ECO:0000256" key="1">
    <source>
        <dbReference type="SAM" id="MobiDB-lite"/>
    </source>
</evidence>
<organism evidence="3 4">
    <name type="scientific">Peterkaempfera bronchialis</name>
    <dbReference type="NCBI Taxonomy" id="2126346"/>
    <lineage>
        <taxon>Bacteria</taxon>
        <taxon>Bacillati</taxon>
        <taxon>Actinomycetota</taxon>
        <taxon>Actinomycetes</taxon>
        <taxon>Kitasatosporales</taxon>
        <taxon>Streptomycetaceae</taxon>
        <taxon>Peterkaempfera</taxon>
    </lineage>
</organism>
<keyword evidence="4" id="KW-1185">Reference proteome</keyword>
<sequence>MAVITWWGHATVTVEDSGVRLLTDPLLTARLAHLRRRRGPLPGAEALRADAALVSHLHADHLHLPSLRALPPGTPVLLPRGALRAVPSLRRLGHLRLAELAPGEQFTVGALVVRAVAARHDGRRLPVGPQRVQPLGFVIRGAATTYFAGDTDLFPGLADEVGPCDHALLPVGGWGPGLGPGHLDAGRAAEAVRVLAPRSAVPVHFGTFCPMGLGSRPGAWFDAPGREFARHAARLAPGTAVHELTPGGTVDLTVGPGVRTGGAEDGRR</sequence>
<evidence type="ECO:0000313" key="3">
    <source>
        <dbReference type="EMBL" id="AXI79655.1"/>
    </source>
</evidence>
<dbReference type="OrthoDB" id="9789133at2"/>
<dbReference type="SUPFAM" id="SSF56281">
    <property type="entry name" value="Metallo-hydrolase/oxidoreductase"/>
    <property type="match status" value="1"/>
</dbReference>
<dbReference type="InterPro" id="IPR050114">
    <property type="entry name" value="UPF0173_UPF0282_UlaG_hydrolase"/>
</dbReference>
<dbReference type="EMBL" id="CP031264">
    <property type="protein sequence ID" value="AXI79655.1"/>
    <property type="molecule type" value="Genomic_DNA"/>
</dbReference>
<dbReference type="Gene3D" id="3.60.15.10">
    <property type="entry name" value="Ribonuclease Z/Hydroxyacylglutathione hydrolase-like"/>
    <property type="match status" value="1"/>
</dbReference>
<dbReference type="InterPro" id="IPR036866">
    <property type="entry name" value="RibonucZ/Hydroxyglut_hydro"/>
</dbReference>
<proteinExistence type="predicted"/>
<protein>
    <submittedName>
        <fullName evidence="3">MBL fold metallo-hydrolase</fullName>
    </submittedName>
</protein>
<feature type="region of interest" description="Disordered" evidence="1">
    <location>
        <begin position="246"/>
        <end position="268"/>
    </location>
</feature>
<feature type="domain" description="Metallo-beta-lactamase" evidence="2">
    <location>
        <begin position="20"/>
        <end position="205"/>
    </location>
</feature>
<evidence type="ECO:0000313" key="4">
    <source>
        <dbReference type="Proteomes" id="UP000249340"/>
    </source>
</evidence>
<dbReference type="AlphaFoldDB" id="A0A345T100"/>
<dbReference type="InterPro" id="IPR001279">
    <property type="entry name" value="Metallo-B-lactamas"/>
</dbReference>
<dbReference type="KEGG" id="stri:C7M71_021860"/>
<accession>A0A345T100</accession>
<reference evidence="4" key="1">
    <citation type="submission" date="2018-07" db="EMBL/GenBank/DDBJ databases">
        <title>Streptacidiphilus bronchialis DSM 106435 chromosome.</title>
        <authorList>
            <person name="Batra D."/>
            <person name="Gulvik C.A."/>
        </authorList>
    </citation>
    <scope>NUCLEOTIDE SEQUENCE [LARGE SCALE GENOMIC DNA]</scope>
    <source>
        <strain evidence="4">DSM 106435</strain>
    </source>
</reference>
<dbReference type="PANTHER" id="PTHR43546">
    <property type="entry name" value="UPF0173 METAL-DEPENDENT HYDROLASE MJ1163-RELATED"/>
    <property type="match status" value="1"/>
</dbReference>
<gene>
    <name evidence="3" type="ORF">C7M71_021860</name>
</gene>